<accession>A0A518FH08</accession>
<feature type="transmembrane region" description="Helical" evidence="1">
    <location>
        <begin position="116"/>
        <end position="137"/>
    </location>
</feature>
<dbReference type="AlphaFoldDB" id="A0A518FH08"/>
<evidence type="ECO:0000256" key="1">
    <source>
        <dbReference type="SAM" id="Phobius"/>
    </source>
</evidence>
<evidence type="ECO:0000313" key="3">
    <source>
        <dbReference type="Proteomes" id="UP000320839"/>
    </source>
</evidence>
<gene>
    <name evidence="2" type="ORF">Pan153_02410</name>
</gene>
<organism evidence="2 3">
    <name type="scientific">Gimesia panareensis</name>
    <dbReference type="NCBI Taxonomy" id="2527978"/>
    <lineage>
        <taxon>Bacteria</taxon>
        <taxon>Pseudomonadati</taxon>
        <taxon>Planctomycetota</taxon>
        <taxon>Planctomycetia</taxon>
        <taxon>Planctomycetales</taxon>
        <taxon>Planctomycetaceae</taxon>
        <taxon>Gimesia</taxon>
    </lineage>
</organism>
<dbReference type="Proteomes" id="UP000320839">
    <property type="component" value="Chromosome"/>
</dbReference>
<sequence length="198" mass="22262">MSKDAIDLILAEYSALRSEIEKRCEMRYRLVSYTIVLLGTMIALVFRSDDPQPIVLFLFPVFACLLSSLWVHNFRMTMIIASYIIERVEPAFGHDGWEKFVAEASKKSGMFLINNTFSTAAIFIFTQVTALLCGLSVKIQSSSAGLSELHSLSALEWGWFAIGCIAVVATVLIHRMPAKYENRDFHVSRIRTSDVSPN</sequence>
<evidence type="ECO:0000313" key="2">
    <source>
        <dbReference type="EMBL" id="QDV15625.1"/>
    </source>
</evidence>
<protein>
    <submittedName>
        <fullName evidence="2">Uncharacterized protein</fullName>
    </submittedName>
</protein>
<feature type="transmembrane region" description="Helical" evidence="1">
    <location>
        <begin position="30"/>
        <end position="48"/>
    </location>
</feature>
<dbReference type="RefSeq" id="WP_145453707.1">
    <property type="nucleotide sequence ID" value="NZ_CP036317.1"/>
</dbReference>
<name>A0A518FH08_9PLAN</name>
<feature type="transmembrane region" description="Helical" evidence="1">
    <location>
        <begin position="54"/>
        <end position="71"/>
    </location>
</feature>
<reference evidence="2 3" key="1">
    <citation type="submission" date="2019-02" db="EMBL/GenBank/DDBJ databases">
        <title>Deep-cultivation of Planctomycetes and their phenomic and genomic characterization uncovers novel biology.</title>
        <authorList>
            <person name="Wiegand S."/>
            <person name="Jogler M."/>
            <person name="Boedeker C."/>
            <person name="Pinto D."/>
            <person name="Vollmers J."/>
            <person name="Rivas-Marin E."/>
            <person name="Kohn T."/>
            <person name="Peeters S.H."/>
            <person name="Heuer A."/>
            <person name="Rast P."/>
            <person name="Oberbeckmann S."/>
            <person name="Bunk B."/>
            <person name="Jeske O."/>
            <person name="Meyerdierks A."/>
            <person name="Storesund J.E."/>
            <person name="Kallscheuer N."/>
            <person name="Luecker S."/>
            <person name="Lage O.M."/>
            <person name="Pohl T."/>
            <person name="Merkel B.J."/>
            <person name="Hornburger P."/>
            <person name="Mueller R.-W."/>
            <person name="Bruemmer F."/>
            <person name="Labrenz M."/>
            <person name="Spormann A.M."/>
            <person name="Op den Camp H."/>
            <person name="Overmann J."/>
            <person name="Amann R."/>
            <person name="Jetten M.S.M."/>
            <person name="Mascher T."/>
            <person name="Medema M.H."/>
            <person name="Devos D.P."/>
            <person name="Kaster A.-K."/>
            <person name="Ovreas L."/>
            <person name="Rohde M."/>
            <person name="Galperin M.Y."/>
            <person name="Jogler C."/>
        </authorList>
    </citation>
    <scope>NUCLEOTIDE SEQUENCE [LARGE SCALE GENOMIC DNA]</scope>
    <source>
        <strain evidence="2 3">Pan153</strain>
    </source>
</reference>
<proteinExistence type="predicted"/>
<keyword evidence="1" id="KW-0812">Transmembrane</keyword>
<dbReference type="EMBL" id="CP036317">
    <property type="protein sequence ID" value="QDV15625.1"/>
    <property type="molecule type" value="Genomic_DNA"/>
</dbReference>
<feature type="transmembrane region" description="Helical" evidence="1">
    <location>
        <begin position="157"/>
        <end position="173"/>
    </location>
</feature>
<keyword evidence="1" id="KW-1133">Transmembrane helix</keyword>
<keyword evidence="1" id="KW-0472">Membrane</keyword>